<dbReference type="GO" id="GO:0003677">
    <property type="term" value="F:DNA binding"/>
    <property type="evidence" value="ECO:0007669"/>
    <property type="project" value="UniProtKB-KW"/>
</dbReference>
<evidence type="ECO:0000313" key="11">
    <source>
        <dbReference type="EMBL" id="KNF07470.1"/>
    </source>
</evidence>
<accession>A0A0L0W882</accession>
<feature type="domain" description="RNA polymerase sigma factor 54 core-binding" evidence="10">
    <location>
        <begin position="99"/>
        <end position="288"/>
    </location>
</feature>
<dbReference type="Gene3D" id="1.10.260.40">
    <property type="entry name" value="lambda repressor-like DNA-binding domains"/>
    <property type="match status" value="1"/>
</dbReference>
<sequence>MLQSFDLNLSQSQKLIITPRLKQAIRILQFNNQELYDYLQKEMEKNPLIEINDNYASDENRSLYTKQEYNIDWKKYLDHNINSGYYKSYSVGNNDKPSFQNFMYYEKTLKEYLMFQFNLCNLKGKDKKIGEFIIESLDDNGYLNNTVEEISAQVNESHKKVESILKVIQTFDPYGVGARDLKECLTIQLNMKKINNLTVYHIINKHLEDVGKNRLNKIAKSLNINIAEVQKSCDLIKSLEPKPGREFNQSGNTVKYIKPDIILHHINNEYIVQSNETAHPNIIISNFYKQLLNNSNDKNTINFLTDKLNSALWLSKILEQRKCTIKKVSSSILKFQIDFFNKNILNPLTLQDVANDIGVHQSTVSRATNGKYIQTPKGIFELKFFFSNKVEIKDGYVSSSTIKSLIKEIIQNEDCKKPFSDQEISNILESKKINISRRTVAKYRDELGIPSSPLRKRF</sequence>
<dbReference type="Pfam" id="PF00309">
    <property type="entry name" value="Sigma54_AID"/>
    <property type="match status" value="1"/>
</dbReference>
<dbReference type="AlphaFoldDB" id="A0A0L0W882"/>
<proteinExistence type="inferred from homology"/>
<keyword evidence="5" id="KW-0805">Transcription regulation</keyword>
<dbReference type="Proteomes" id="UP000037267">
    <property type="component" value="Unassembled WGS sequence"/>
</dbReference>
<dbReference type="PATRIC" id="fig|1503.3.peg.644"/>
<keyword evidence="8" id="KW-0804">Transcription</keyword>
<dbReference type="InterPro" id="IPR010982">
    <property type="entry name" value="Lambda_DNA-bd_dom_sf"/>
</dbReference>
<evidence type="ECO:0000256" key="6">
    <source>
        <dbReference type="ARBA" id="ARBA00023082"/>
    </source>
</evidence>
<evidence type="ECO:0000256" key="4">
    <source>
        <dbReference type="ARBA" id="ARBA00022695"/>
    </source>
</evidence>
<protein>
    <submittedName>
        <fullName evidence="11">Putative RNA polymerase sigma-54 factor</fullName>
    </submittedName>
</protein>
<dbReference type="NCBIfam" id="TIGR02395">
    <property type="entry name" value="rpoN_sigma"/>
    <property type="match status" value="1"/>
</dbReference>
<dbReference type="InterPro" id="IPR038709">
    <property type="entry name" value="RpoN_core-bd_sf"/>
</dbReference>
<keyword evidence="7" id="KW-0238">DNA-binding</keyword>
<dbReference type="GO" id="GO:0000428">
    <property type="term" value="C:DNA-directed RNA polymerase complex"/>
    <property type="evidence" value="ECO:0007669"/>
    <property type="project" value="UniProtKB-KW"/>
</dbReference>
<evidence type="ECO:0000256" key="8">
    <source>
        <dbReference type="ARBA" id="ARBA00023163"/>
    </source>
</evidence>
<keyword evidence="4" id="KW-0548">Nucleotidyltransferase</keyword>
<dbReference type="Gene3D" id="1.10.10.60">
    <property type="entry name" value="Homeodomain-like"/>
    <property type="match status" value="1"/>
</dbReference>
<evidence type="ECO:0000313" key="12">
    <source>
        <dbReference type="Proteomes" id="UP000037267"/>
    </source>
</evidence>
<keyword evidence="6" id="KW-0731">Sigma factor</keyword>
<feature type="domain" description="RNA polymerase sigma factor 54 DNA-binding" evidence="9">
    <location>
        <begin position="303"/>
        <end position="457"/>
    </location>
</feature>
<evidence type="ECO:0000256" key="2">
    <source>
        <dbReference type="ARBA" id="ARBA00022478"/>
    </source>
</evidence>
<dbReference type="GO" id="GO:0001216">
    <property type="term" value="F:DNA-binding transcription activator activity"/>
    <property type="evidence" value="ECO:0007669"/>
    <property type="project" value="InterPro"/>
</dbReference>
<dbReference type="PRINTS" id="PR00045">
    <property type="entry name" value="SIGMA54FCT"/>
</dbReference>
<dbReference type="PROSITE" id="PS00718">
    <property type="entry name" value="SIGMA54_2"/>
    <property type="match status" value="1"/>
</dbReference>
<keyword evidence="2" id="KW-0240">DNA-directed RNA polymerase</keyword>
<keyword evidence="3" id="KW-0808">Transferase</keyword>
<evidence type="ECO:0000256" key="7">
    <source>
        <dbReference type="ARBA" id="ARBA00023125"/>
    </source>
</evidence>
<dbReference type="Gene3D" id="1.10.10.1330">
    <property type="entry name" value="RNA polymerase sigma-54 factor, core-binding domain"/>
    <property type="match status" value="1"/>
</dbReference>
<dbReference type="GO" id="GO:0016987">
    <property type="term" value="F:sigma factor activity"/>
    <property type="evidence" value="ECO:0007669"/>
    <property type="project" value="UniProtKB-KW"/>
</dbReference>
<dbReference type="PIRSF" id="PIRSF000774">
    <property type="entry name" value="RpoN"/>
    <property type="match status" value="1"/>
</dbReference>
<dbReference type="InterPro" id="IPR000394">
    <property type="entry name" value="RNA_pol_sigma_54"/>
</dbReference>
<dbReference type="OrthoDB" id="9814402at2"/>
<dbReference type="RefSeq" id="WP_050356185.1">
    <property type="nucleotide sequence ID" value="NZ_LGSS01000016.1"/>
</dbReference>
<dbReference type="PROSITE" id="PS50044">
    <property type="entry name" value="SIGMA54_3"/>
    <property type="match status" value="1"/>
</dbReference>
<dbReference type="STRING" id="1503.CLPU_16c00260"/>
<evidence type="ECO:0000256" key="3">
    <source>
        <dbReference type="ARBA" id="ARBA00022679"/>
    </source>
</evidence>
<organism evidence="11 12">
    <name type="scientific">Gottschalkia purinilytica</name>
    <name type="common">Clostridium purinilyticum</name>
    <dbReference type="NCBI Taxonomy" id="1503"/>
    <lineage>
        <taxon>Bacteria</taxon>
        <taxon>Bacillati</taxon>
        <taxon>Bacillota</taxon>
        <taxon>Tissierellia</taxon>
        <taxon>Tissierellales</taxon>
        <taxon>Gottschalkiaceae</taxon>
        <taxon>Gottschalkia</taxon>
    </lineage>
</organism>
<dbReference type="InterPro" id="IPR007046">
    <property type="entry name" value="RNA_pol_sigma_54_core-bd"/>
</dbReference>
<comment type="caution">
    <text evidence="11">The sequence shown here is derived from an EMBL/GenBank/DDBJ whole genome shotgun (WGS) entry which is preliminary data.</text>
</comment>
<dbReference type="Pfam" id="PF04552">
    <property type="entry name" value="Sigma54_DBD"/>
    <property type="match status" value="1"/>
</dbReference>
<dbReference type="PANTHER" id="PTHR32248:SF4">
    <property type="entry name" value="RNA POLYMERASE SIGMA-54 FACTOR"/>
    <property type="match status" value="1"/>
</dbReference>
<comment type="similarity">
    <text evidence="1">Belongs to the sigma-54 factor family.</text>
</comment>
<evidence type="ECO:0000256" key="1">
    <source>
        <dbReference type="ARBA" id="ARBA00008798"/>
    </source>
</evidence>
<gene>
    <name evidence="11" type="primary">rpoN</name>
    <name evidence="11" type="ORF">CLPU_16c00260</name>
</gene>
<dbReference type="Pfam" id="PF04963">
    <property type="entry name" value="Sigma54_CBD"/>
    <property type="match status" value="1"/>
</dbReference>
<evidence type="ECO:0000259" key="10">
    <source>
        <dbReference type="Pfam" id="PF04963"/>
    </source>
</evidence>
<evidence type="ECO:0000259" key="9">
    <source>
        <dbReference type="Pfam" id="PF04552"/>
    </source>
</evidence>
<dbReference type="InterPro" id="IPR007634">
    <property type="entry name" value="RNA_pol_sigma_54_DNA-bd"/>
</dbReference>
<keyword evidence="12" id="KW-1185">Reference proteome</keyword>
<dbReference type="PROSITE" id="PS00717">
    <property type="entry name" value="SIGMA54_1"/>
    <property type="match status" value="1"/>
</dbReference>
<dbReference type="GO" id="GO:0016779">
    <property type="term" value="F:nucleotidyltransferase activity"/>
    <property type="evidence" value="ECO:0007669"/>
    <property type="project" value="UniProtKB-KW"/>
</dbReference>
<dbReference type="EMBL" id="LGSS01000016">
    <property type="protein sequence ID" value="KNF07470.1"/>
    <property type="molecule type" value="Genomic_DNA"/>
</dbReference>
<reference evidence="12" key="1">
    <citation type="submission" date="2015-07" db="EMBL/GenBank/DDBJ databases">
        <title>Draft genome sequence of the purine-degrading Gottschalkia purinilyticum DSM 1384 (formerly Clostridium purinilyticum).</title>
        <authorList>
            <person name="Poehlein A."/>
            <person name="Schiel-Bengelsdorf B."/>
            <person name="Bengelsdorf F.R."/>
            <person name="Daniel R."/>
            <person name="Duerre P."/>
        </authorList>
    </citation>
    <scope>NUCLEOTIDE SEQUENCE [LARGE SCALE GENOMIC DNA]</scope>
    <source>
        <strain evidence="12">DSM 1384</strain>
    </source>
</reference>
<name>A0A0L0W882_GOTPU</name>
<evidence type="ECO:0000256" key="5">
    <source>
        <dbReference type="ARBA" id="ARBA00023015"/>
    </source>
</evidence>
<dbReference type="PANTHER" id="PTHR32248">
    <property type="entry name" value="RNA POLYMERASE SIGMA-54 FACTOR"/>
    <property type="match status" value="1"/>
</dbReference>
<dbReference type="GO" id="GO:0006352">
    <property type="term" value="P:DNA-templated transcription initiation"/>
    <property type="evidence" value="ECO:0007669"/>
    <property type="project" value="InterPro"/>
</dbReference>